<dbReference type="RefSeq" id="WP_131002537.1">
    <property type="nucleotide sequence ID" value="NZ_JBHSZR010000003.1"/>
</dbReference>
<proteinExistence type="predicted"/>
<gene>
    <name evidence="1" type="ORF">EYR15_07135</name>
</gene>
<organism evidence="1 2">
    <name type="scientific">Hansschlegelia quercus</name>
    <dbReference type="NCBI Taxonomy" id="2528245"/>
    <lineage>
        <taxon>Bacteria</taxon>
        <taxon>Pseudomonadati</taxon>
        <taxon>Pseudomonadota</taxon>
        <taxon>Alphaproteobacteria</taxon>
        <taxon>Hyphomicrobiales</taxon>
        <taxon>Methylopilaceae</taxon>
        <taxon>Hansschlegelia</taxon>
    </lineage>
</organism>
<reference evidence="1 2" key="1">
    <citation type="submission" date="2019-02" db="EMBL/GenBank/DDBJ databases">
        <title>Hansschlegelia quercus sp. nov., a novel methylotrophic bacterium from buds of oak (Quercus robur L.).</title>
        <authorList>
            <person name="Agafonova N.V."/>
            <person name="Kaparullina E.N."/>
            <person name="Grouzdev D.S."/>
            <person name="Doronina N.V."/>
        </authorList>
    </citation>
    <scope>NUCLEOTIDE SEQUENCE [LARGE SCALE GENOMIC DNA]</scope>
    <source>
        <strain evidence="1 2">Dub</strain>
    </source>
</reference>
<sequence>MVDWSKANLAWIGRICVRLAIALCLVVLAFGSAVQHGLEANGGAGSTLTLAMTAADASSDQPGGDLDKGAELADHGCHGCAAIPQPLRNGAADRAFNKAVPAWASIPSSSGREPLIDLRPPRA</sequence>
<dbReference type="EMBL" id="SIUB01000003">
    <property type="protein sequence ID" value="TBN53583.1"/>
    <property type="molecule type" value="Genomic_DNA"/>
</dbReference>
<dbReference type="OrthoDB" id="8141282at2"/>
<evidence type="ECO:0000313" key="1">
    <source>
        <dbReference type="EMBL" id="TBN53583.1"/>
    </source>
</evidence>
<dbReference type="Proteomes" id="UP000291613">
    <property type="component" value="Unassembled WGS sequence"/>
</dbReference>
<accession>A0A4Q9GHF2</accession>
<evidence type="ECO:0008006" key="3">
    <source>
        <dbReference type="Google" id="ProtNLM"/>
    </source>
</evidence>
<name>A0A4Q9GHF2_9HYPH</name>
<protein>
    <recommendedName>
        <fullName evidence="3">DUF2946 domain-containing protein</fullName>
    </recommendedName>
</protein>
<keyword evidence="2" id="KW-1185">Reference proteome</keyword>
<evidence type="ECO:0000313" key="2">
    <source>
        <dbReference type="Proteomes" id="UP000291613"/>
    </source>
</evidence>
<dbReference type="AlphaFoldDB" id="A0A4Q9GHF2"/>
<comment type="caution">
    <text evidence="1">The sequence shown here is derived from an EMBL/GenBank/DDBJ whole genome shotgun (WGS) entry which is preliminary data.</text>
</comment>